<evidence type="ECO:0000256" key="4">
    <source>
        <dbReference type="ARBA" id="ARBA00023242"/>
    </source>
</evidence>
<dbReference type="Pfam" id="PF08801">
    <property type="entry name" value="Nucleoporin_N"/>
    <property type="match status" value="1"/>
</dbReference>
<comment type="caution">
    <text evidence="7">The sequence shown here is derived from an EMBL/GenBank/DDBJ whole genome shotgun (WGS) entry which is preliminary data.</text>
</comment>
<dbReference type="EMBL" id="MCFD01000017">
    <property type="protein sequence ID" value="ORX66143.1"/>
    <property type="molecule type" value="Genomic_DNA"/>
</dbReference>
<evidence type="ECO:0000256" key="2">
    <source>
        <dbReference type="ARBA" id="ARBA00007373"/>
    </source>
</evidence>
<dbReference type="STRING" id="61395.A0A1Y1VY37"/>
<dbReference type="InterPro" id="IPR042538">
    <property type="entry name" value="Nucleoporin_Nup155_C_3"/>
</dbReference>
<dbReference type="InterPro" id="IPR007187">
    <property type="entry name" value="Nucleoporin_Nup133/Nup155_C"/>
</dbReference>
<keyword evidence="3" id="KW-0813">Transport</keyword>
<feature type="domain" description="Nucleoporin Nup133/Nup155-like N-terminal" evidence="6">
    <location>
        <begin position="55"/>
        <end position="469"/>
    </location>
</feature>
<dbReference type="GO" id="GO:0000972">
    <property type="term" value="P:transcription-dependent tethering of RNA polymerase II gene DNA at nuclear periphery"/>
    <property type="evidence" value="ECO:0007669"/>
    <property type="project" value="TreeGrafter"/>
</dbReference>
<name>A0A1Y1VY37_9FUNG</name>
<sequence>MSDQNPTTDGGLASAEERVNERLRADSKFPTLTELLHTSSSSEYSQANPASWQIVTKQRLIALPDALFEQYDLLECRCFMGLFPEIQRAWITVDHRLFLWNYEDESDFYSFEDQEQIIVSVALVKPKPGVFIDSIKYVLAVATPLEVFLLGIKYEEAGRGGSVSLFATQISVPADSVAMTSMVGTEAGRIFMAGNDGGLYEFEYQAEDSWLRRRSKKVNLTASVGSYFLPSFWHMHREKPALSMAVDNERHLLYVLLQDASIKVFWLGHNGGEFVLAHHHKTVGNAAALLCPQINEGRELEVVSMHVIPTSESRAIHLVAVTAGGSRLYFSTLPRVQWYSANVQMPAVFDLVHVRLPPDSRPVAMQLPHLRAPTLSVHCSLYSHGTVLLAHELNDDHDAILAGAPDCALALRRQVTQPRQILCEFAAESRIEGRTWAMAELAGDENTNDLATVSGIPTRHFAVLTNAGVSVLAKQRPVDMFRALITQPALPEAQLKQFVDAFGLAEVCAMCFTILCTDDFTQTSAQAVTAARRMLFEFGGIPRYAETKLLFEPPTAPTVPLSEQPAAQRKIELSGRHDGLVIYVSRILQPVWQELATVLRKDAMNKHHVEIGIDAARLLGVQQRLQRLQHFLTTNQRFVPDQINQLAESLQQTPEGNVSACWQAEAQSLASLYDLVVLAIETISLLSLIQDFDLPRISAEAMSSEKRSELSDLKFHTLVCTKGGREACRALIVAVINAQIKQHSSIASISDALRLRCASIFSAQDVSLYKAMELLNLASEASEPAEQRELANNALELLRDISGTLVLDNVRYVFGRFVKLNMRAQAVDLALMCAKGVDPKDQALAFWRDRAPANDKRQELYEFRTSCYQLVLDDLAETANVSMLRLLPTDDALFCFRLYDWLLDRGQTTTLYELGGPLLEEYFAVADQRDMLWHLYVHEGRFAMAAVVQRDLACQPGDLKLARRIEYLSLAISNVKIAIDQMDKDDEASDQLARVLRETEDMLEVAQTQMELQRLAQSHTEVAKRLDRQLYDVSALYQDFAEPLQLPEAKLLIFKVSCHDDPEQVAEVWEELLRSTLSDPLRTGLMAVAAKISELVPRLLPSSSAVPVNGLVAVLVRLANERPAEYVPGYICDSLVLAGVPYQAVFESLVRVHRRLAGDPSLAEMLVREVVYLAGAWLASAGEDVPTMYVDEVISQYIVQANVAKNQALQSDLLKAQEKVRQVL</sequence>
<dbReference type="PANTHER" id="PTHR10350">
    <property type="entry name" value="NUCLEAR PORE COMPLEX PROTEIN NUP155"/>
    <property type="match status" value="1"/>
</dbReference>
<dbReference type="GO" id="GO:0006606">
    <property type="term" value="P:protein import into nucleus"/>
    <property type="evidence" value="ECO:0007669"/>
    <property type="project" value="TreeGrafter"/>
</dbReference>
<dbReference type="Gene3D" id="1.25.40.450">
    <property type="entry name" value="Nucleoporin, helical domain, N-terminal subdomain"/>
    <property type="match status" value="1"/>
</dbReference>
<dbReference type="InterPro" id="IPR014908">
    <property type="entry name" value="Nucleoporin_Nup133/Nup155_N"/>
</dbReference>
<dbReference type="Gene3D" id="1.20.58.1780">
    <property type="match status" value="1"/>
</dbReference>
<proteinExistence type="inferred from homology"/>
<accession>A0A1Y1VY37</accession>
<evidence type="ECO:0000259" key="6">
    <source>
        <dbReference type="Pfam" id="PF08801"/>
    </source>
</evidence>
<evidence type="ECO:0000256" key="1">
    <source>
        <dbReference type="ARBA" id="ARBA00004123"/>
    </source>
</evidence>
<dbReference type="AlphaFoldDB" id="A0A1Y1VY37"/>
<dbReference type="GO" id="GO:0006405">
    <property type="term" value="P:RNA export from nucleus"/>
    <property type="evidence" value="ECO:0007669"/>
    <property type="project" value="TreeGrafter"/>
</dbReference>
<dbReference type="GO" id="GO:0017056">
    <property type="term" value="F:structural constituent of nuclear pore"/>
    <property type="evidence" value="ECO:0007669"/>
    <property type="project" value="InterPro"/>
</dbReference>
<reference evidence="7 8" key="1">
    <citation type="submission" date="2016-07" db="EMBL/GenBank/DDBJ databases">
        <title>Pervasive Adenine N6-methylation of Active Genes in Fungi.</title>
        <authorList>
            <consortium name="DOE Joint Genome Institute"/>
            <person name="Mondo S.J."/>
            <person name="Dannebaum R.O."/>
            <person name="Kuo R.C."/>
            <person name="Labutti K."/>
            <person name="Haridas S."/>
            <person name="Kuo A."/>
            <person name="Salamov A."/>
            <person name="Ahrendt S.R."/>
            <person name="Lipzen A."/>
            <person name="Sullivan W."/>
            <person name="Andreopoulos W.B."/>
            <person name="Clum A."/>
            <person name="Lindquist E."/>
            <person name="Daum C."/>
            <person name="Ramamoorthy G.K."/>
            <person name="Gryganskyi A."/>
            <person name="Culley D."/>
            <person name="Magnuson J.K."/>
            <person name="James T.Y."/>
            <person name="O'Malley M.A."/>
            <person name="Stajich J.E."/>
            <person name="Spatafora J.W."/>
            <person name="Visel A."/>
            <person name="Grigoriev I.V."/>
        </authorList>
    </citation>
    <scope>NUCLEOTIDE SEQUENCE [LARGE SCALE GENOMIC DNA]</scope>
    <source>
        <strain evidence="7 8">ATCC 12442</strain>
    </source>
</reference>
<dbReference type="InterPro" id="IPR004870">
    <property type="entry name" value="Nucleoporin_Nup155"/>
</dbReference>
<evidence type="ECO:0000259" key="5">
    <source>
        <dbReference type="Pfam" id="PF03177"/>
    </source>
</evidence>
<dbReference type="GO" id="GO:0036228">
    <property type="term" value="P:protein localization to nuclear inner membrane"/>
    <property type="evidence" value="ECO:0007669"/>
    <property type="project" value="TreeGrafter"/>
</dbReference>
<keyword evidence="4" id="KW-0539">Nucleus</keyword>
<feature type="domain" description="Nucleoporin Nup133/Nup155-like C-terminal" evidence="5">
    <location>
        <begin position="574"/>
        <end position="1203"/>
    </location>
</feature>
<organism evidence="7 8">
    <name type="scientific">Linderina pennispora</name>
    <dbReference type="NCBI Taxonomy" id="61395"/>
    <lineage>
        <taxon>Eukaryota</taxon>
        <taxon>Fungi</taxon>
        <taxon>Fungi incertae sedis</taxon>
        <taxon>Zoopagomycota</taxon>
        <taxon>Kickxellomycotina</taxon>
        <taxon>Kickxellomycetes</taxon>
        <taxon>Kickxellales</taxon>
        <taxon>Kickxellaceae</taxon>
        <taxon>Linderina</taxon>
    </lineage>
</organism>
<dbReference type="InterPro" id="IPR042537">
    <property type="entry name" value="Nucleoporin_Nup155_C_2"/>
</dbReference>
<dbReference type="InterPro" id="IPR042533">
    <property type="entry name" value="Nucleoporin_Nup155_C_1"/>
</dbReference>
<comment type="similarity">
    <text evidence="2">Belongs to the non-repetitive/WGA-negative nucleoporin family.</text>
</comment>
<dbReference type="OrthoDB" id="338970at2759"/>
<dbReference type="GeneID" id="63805317"/>
<evidence type="ECO:0000313" key="8">
    <source>
        <dbReference type="Proteomes" id="UP000193922"/>
    </source>
</evidence>
<gene>
    <name evidence="7" type="ORF">DL89DRAFT_270329</name>
</gene>
<protein>
    <submittedName>
        <fullName evidence="7">Nucleoporin-domain-containing protein</fullName>
    </submittedName>
</protein>
<comment type="subcellular location">
    <subcellularLocation>
        <location evidence="1">Nucleus</location>
    </subcellularLocation>
</comment>
<dbReference type="GO" id="GO:0044611">
    <property type="term" value="C:nuclear pore inner ring"/>
    <property type="evidence" value="ECO:0007669"/>
    <property type="project" value="TreeGrafter"/>
</dbReference>
<dbReference type="RefSeq" id="XP_040740170.1">
    <property type="nucleotide sequence ID" value="XM_040888669.1"/>
</dbReference>
<dbReference type="Pfam" id="PF03177">
    <property type="entry name" value="Nucleoporin_C"/>
    <property type="match status" value="1"/>
</dbReference>
<dbReference type="Gene3D" id="1.25.40.440">
    <property type="entry name" value="Nucleoporin, helical domain, central subdomain"/>
    <property type="match status" value="1"/>
</dbReference>
<evidence type="ECO:0000313" key="7">
    <source>
        <dbReference type="EMBL" id="ORX66143.1"/>
    </source>
</evidence>
<keyword evidence="8" id="KW-1185">Reference proteome</keyword>
<dbReference type="PANTHER" id="PTHR10350:SF6">
    <property type="entry name" value="NUCLEAR PORE COMPLEX PROTEIN NUP155"/>
    <property type="match status" value="1"/>
</dbReference>
<evidence type="ECO:0000256" key="3">
    <source>
        <dbReference type="ARBA" id="ARBA00022448"/>
    </source>
</evidence>
<dbReference type="Gene3D" id="1.20.120.1880">
    <property type="entry name" value="Nucleoporin, helical C-terminal domain"/>
    <property type="match status" value="1"/>
</dbReference>
<dbReference type="Proteomes" id="UP000193922">
    <property type="component" value="Unassembled WGS sequence"/>
</dbReference>